<reference evidence="1 2" key="1">
    <citation type="submission" date="2017-09" db="EMBL/GenBank/DDBJ databases">
        <title>Large-scale bioinformatics analysis of Bacillus genomes uncovers conserved roles of natural products in bacterial physiology.</title>
        <authorList>
            <consortium name="Agbiome Team Llc"/>
            <person name="Bleich R.M."/>
            <person name="Kirk G.J."/>
            <person name="Santa Maria K.C."/>
            <person name="Allen S.E."/>
            <person name="Farag S."/>
            <person name="Shank E.A."/>
            <person name="Bowers A."/>
        </authorList>
    </citation>
    <scope>NUCLEOTIDE SEQUENCE [LARGE SCALE GENOMIC DNA]</scope>
    <source>
        <strain evidence="1 2">AFS015413</strain>
    </source>
</reference>
<dbReference type="Proteomes" id="UP000220397">
    <property type="component" value="Unassembled WGS sequence"/>
</dbReference>
<dbReference type="EMBL" id="NTUS01000013">
    <property type="protein sequence ID" value="PFB09051.1"/>
    <property type="molecule type" value="Genomic_DNA"/>
</dbReference>
<protein>
    <submittedName>
        <fullName evidence="1">Uncharacterized protein</fullName>
    </submittedName>
</protein>
<evidence type="ECO:0000313" key="1">
    <source>
        <dbReference type="EMBL" id="PFB09051.1"/>
    </source>
</evidence>
<name>A0A9X6VDY7_BACTU</name>
<evidence type="ECO:0000313" key="2">
    <source>
        <dbReference type="Proteomes" id="UP000220397"/>
    </source>
</evidence>
<gene>
    <name evidence="1" type="ORF">CN398_05270</name>
</gene>
<dbReference type="AlphaFoldDB" id="A0A9X6VDY7"/>
<comment type="caution">
    <text evidence="1">The sequence shown here is derived from an EMBL/GenBank/DDBJ whole genome shotgun (WGS) entry which is preliminary data.</text>
</comment>
<proteinExistence type="predicted"/>
<accession>A0A9X6VDY7</accession>
<dbReference type="RefSeq" id="WP_098368568.1">
    <property type="nucleotide sequence ID" value="NZ_JARSYC010000101.1"/>
</dbReference>
<organism evidence="1 2">
    <name type="scientific">Bacillus thuringiensis</name>
    <dbReference type="NCBI Taxonomy" id="1428"/>
    <lineage>
        <taxon>Bacteria</taxon>
        <taxon>Bacillati</taxon>
        <taxon>Bacillota</taxon>
        <taxon>Bacilli</taxon>
        <taxon>Bacillales</taxon>
        <taxon>Bacillaceae</taxon>
        <taxon>Bacillus</taxon>
        <taxon>Bacillus cereus group</taxon>
    </lineage>
</organism>
<sequence>MTQKITVTLENKSKHIYDFYDTVKVIQYLGDEDIRLVFCSRNDCEPEGYSEREISIQLALFQRMLLLAKVTCNDVSVDVKSDSFDTPRPTEPLHISYNRETNLFQLGMGNFSDELVFEEDVLFEVMLEIL</sequence>